<dbReference type="AlphaFoldDB" id="A0A1F6EIZ6"/>
<accession>A0A1F6EIZ6</accession>
<dbReference type="EMBL" id="MFLU01000016">
    <property type="protein sequence ID" value="OGG73597.1"/>
    <property type="molecule type" value="Genomic_DNA"/>
</dbReference>
<comment type="caution">
    <text evidence="2">The sequence shown here is derived from an EMBL/GenBank/DDBJ whole genome shotgun (WGS) entry which is preliminary data.</text>
</comment>
<dbReference type="Proteomes" id="UP000178587">
    <property type="component" value="Unassembled WGS sequence"/>
</dbReference>
<protein>
    <recommendedName>
        <fullName evidence="1">Methyltransferase type 11 domain-containing protein</fullName>
    </recommendedName>
</protein>
<dbReference type="SUPFAM" id="SSF53335">
    <property type="entry name" value="S-adenosyl-L-methionine-dependent methyltransferases"/>
    <property type="match status" value="1"/>
</dbReference>
<proteinExistence type="predicted"/>
<dbReference type="Pfam" id="PF08241">
    <property type="entry name" value="Methyltransf_11"/>
    <property type="match status" value="1"/>
</dbReference>
<reference evidence="2 3" key="1">
    <citation type="journal article" date="2016" name="Nat. Commun.">
        <title>Thousands of microbial genomes shed light on interconnected biogeochemical processes in an aquifer system.</title>
        <authorList>
            <person name="Anantharaman K."/>
            <person name="Brown C.T."/>
            <person name="Hug L.A."/>
            <person name="Sharon I."/>
            <person name="Castelle C.J."/>
            <person name="Probst A.J."/>
            <person name="Thomas B.C."/>
            <person name="Singh A."/>
            <person name="Wilkins M.J."/>
            <person name="Karaoz U."/>
            <person name="Brodie E.L."/>
            <person name="Williams K.H."/>
            <person name="Hubbard S.S."/>
            <person name="Banfield J.F."/>
        </authorList>
    </citation>
    <scope>NUCLEOTIDE SEQUENCE [LARGE SCALE GENOMIC DNA]</scope>
</reference>
<evidence type="ECO:0000313" key="3">
    <source>
        <dbReference type="Proteomes" id="UP000178587"/>
    </source>
</evidence>
<feature type="domain" description="Methyltransferase type 11" evidence="1">
    <location>
        <begin position="42"/>
        <end position="121"/>
    </location>
</feature>
<organism evidence="2 3">
    <name type="scientific">Candidatus Kaiserbacteria bacterium RIFCSPLOWO2_01_FULL_50_24</name>
    <dbReference type="NCBI Taxonomy" id="1798507"/>
    <lineage>
        <taxon>Bacteria</taxon>
        <taxon>Candidatus Kaiseribacteriota</taxon>
    </lineage>
</organism>
<dbReference type="InterPro" id="IPR013216">
    <property type="entry name" value="Methyltransf_11"/>
</dbReference>
<dbReference type="InterPro" id="IPR029063">
    <property type="entry name" value="SAM-dependent_MTases_sf"/>
</dbReference>
<evidence type="ECO:0000313" key="2">
    <source>
        <dbReference type="EMBL" id="OGG73597.1"/>
    </source>
</evidence>
<dbReference type="CDD" id="cd02440">
    <property type="entry name" value="AdoMet_MTases"/>
    <property type="match status" value="1"/>
</dbReference>
<evidence type="ECO:0000259" key="1">
    <source>
        <dbReference type="Pfam" id="PF08241"/>
    </source>
</evidence>
<dbReference type="STRING" id="1798507.A3A34_02895"/>
<dbReference type="Gene3D" id="3.40.50.150">
    <property type="entry name" value="Vaccinia Virus protein VP39"/>
    <property type="match status" value="1"/>
</dbReference>
<name>A0A1F6EIZ6_9BACT</name>
<gene>
    <name evidence="2" type="ORF">A3A34_02895</name>
</gene>
<sequence length="208" mass="23911">MDTQKQVDKSVYEFFRYCGMDRWASYHHQLSEIIGVKPASVLEVGIGDGVVSSYLTRNTEIRYTSVDIADDVGADVVGSITALPFADKSFDIACAFEVLEHLPFEKLDTSLSELVRVAKKKVLISVPHFGPPLTFLLKLPFLPELKFAIKVPYPIQHFFNGQHYWELGKRGYSVQRLRNNLLKHFVIEKEYVPFENQYHHFFVLTPKV</sequence>
<dbReference type="GO" id="GO:0008757">
    <property type="term" value="F:S-adenosylmethionine-dependent methyltransferase activity"/>
    <property type="evidence" value="ECO:0007669"/>
    <property type="project" value="InterPro"/>
</dbReference>